<feature type="signal peptide" evidence="1">
    <location>
        <begin position="1"/>
        <end position="19"/>
    </location>
</feature>
<gene>
    <name evidence="2" type="ORF">AB6A40_003247</name>
</gene>
<accession>A0ABD6E8Z2</accession>
<protein>
    <submittedName>
        <fullName evidence="2">Uncharacterized protein</fullName>
    </submittedName>
</protein>
<feature type="chain" id="PRO_5044878402" evidence="1">
    <location>
        <begin position="20"/>
        <end position="88"/>
    </location>
</feature>
<dbReference type="Proteomes" id="UP001608902">
    <property type="component" value="Unassembled WGS sequence"/>
</dbReference>
<keyword evidence="3" id="KW-1185">Reference proteome</keyword>
<dbReference type="EMBL" id="JBGFUD010001624">
    <property type="protein sequence ID" value="MFH4976538.1"/>
    <property type="molecule type" value="Genomic_DNA"/>
</dbReference>
<dbReference type="AlphaFoldDB" id="A0ABD6E8Z2"/>
<evidence type="ECO:0000313" key="3">
    <source>
        <dbReference type="Proteomes" id="UP001608902"/>
    </source>
</evidence>
<evidence type="ECO:0000256" key="1">
    <source>
        <dbReference type="SAM" id="SignalP"/>
    </source>
</evidence>
<comment type="caution">
    <text evidence="2">The sequence shown here is derived from an EMBL/GenBank/DDBJ whole genome shotgun (WGS) entry which is preliminary data.</text>
</comment>
<proteinExistence type="predicted"/>
<name>A0ABD6E8Z2_9BILA</name>
<organism evidence="2 3">
    <name type="scientific">Gnathostoma spinigerum</name>
    <dbReference type="NCBI Taxonomy" id="75299"/>
    <lineage>
        <taxon>Eukaryota</taxon>
        <taxon>Metazoa</taxon>
        <taxon>Ecdysozoa</taxon>
        <taxon>Nematoda</taxon>
        <taxon>Chromadorea</taxon>
        <taxon>Rhabditida</taxon>
        <taxon>Spirurina</taxon>
        <taxon>Gnathostomatomorpha</taxon>
        <taxon>Gnathostomatoidea</taxon>
        <taxon>Gnathostomatidae</taxon>
        <taxon>Gnathostoma</taxon>
    </lineage>
</organism>
<keyword evidence="1" id="KW-0732">Signal</keyword>
<sequence length="88" mass="10018">MRPIFTSILLLTIICLTATAGMAMVRDAKSQMELDNTVMNGLRAKAMSGRMRFGKRSYPGPWSTDNFEPEGTFSYDDIPYMARPLWYL</sequence>
<evidence type="ECO:0000313" key="2">
    <source>
        <dbReference type="EMBL" id="MFH4976538.1"/>
    </source>
</evidence>
<reference evidence="2 3" key="1">
    <citation type="submission" date="2024-08" db="EMBL/GenBank/DDBJ databases">
        <title>Gnathostoma spinigerum genome.</title>
        <authorList>
            <person name="Gonzalez-Bertolin B."/>
            <person name="Monzon S."/>
            <person name="Zaballos A."/>
            <person name="Jimenez P."/>
            <person name="Dekumyoy P."/>
            <person name="Varona S."/>
            <person name="Cuesta I."/>
            <person name="Sumanam S."/>
            <person name="Adisakwattana P."/>
            <person name="Gasser R.B."/>
            <person name="Hernandez-Gonzalez A."/>
            <person name="Young N.D."/>
            <person name="Perteguer M.J."/>
        </authorList>
    </citation>
    <scope>NUCLEOTIDE SEQUENCE [LARGE SCALE GENOMIC DNA]</scope>
    <source>
        <strain evidence="2">AL3</strain>
        <tissue evidence="2">Liver</tissue>
    </source>
</reference>